<evidence type="ECO:0000313" key="2">
    <source>
        <dbReference type="EMBL" id="KAJ1184886.1"/>
    </source>
</evidence>
<name>A0AAV7U945_PLEWA</name>
<feature type="region of interest" description="Disordered" evidence="1">
    <location>
        <begin position="162"/>
        <end position="232"/>
    </location>
</feature>
<feature type="region of interest" description="Disordered" evidence="1">
    <location>
        <begin position="289"/>
        <end position="340"/>
    </location>
</feature>
<evidence type="ECO:0000313" key="3">
    <source>
        <dbReference type="Proteomes" id="UP001066276"/>
    </source>
</evidence>
<organism evidence="2 3">
    <name type="scientific">Pleurodeles waltl</name>
    <name type="common">Iberian ribbed newt</name>
    <dbReference type="NCBI Taxonomy" id="8319"/>
    <lineage>
        <taxon>Eukaryota</taxon>
        <taxon>Metazoa</taxon>
        <taxon>Chordata</taxon>
        <taxon>Craniata</taxon>
        <taxon>Vertebrata</taxon>
        <taxon>Euteleostomi</taxon>
        <taxon>Amphibia</taxon>
        <taxon>Batrachia</taxon>
        <taxon>Caudata</taxon>
        <taxon>Salamandroidea</taxon>
        <taxon>Salamandridae</taxon>
        <taxon>Pleurodelinae</taxon>
        <taxon>Pleurodeles</taxon>
    </lineage>
</organism>
<sequence length="393" mass="42918">MRPQGLRCFLLPGQQQSQRRRAYLLLHLLRVDVVHGRLLTTWSFTPSSTAPLVTSFPSRVVLRDLGSTFCLSGRARPLWRAFTAGLWRWPVPLPSVRALLRCQVPHPFRPPSQRSRQVQSSRCVRSPGVQLVSRVRDLSTSPPRAQRSPLLHFIQHGAGLGFSGQGAPAGHPQKLASNRSPSLPLSRLPLTRATTSHPLHLQHSLRSSTRAPGPPLKTLPSRSAPDTLLQPPITRSAFPLSLRPLLQSTSSRTLSFYGATAAFDPSPRCLPSPIGSSPVPPAIRRAGRPFTAPAAHSSGRLRLLTRPHSDLGQRPPGSGTRQPSTADRSAVPTPSRESSGAIKEGFLGAKGYGLCVLEWRVGVYVISQKVVEVVKKDVNIRCEIGWAIEEEEL</sequence>
<accession>A0AAV7U945</accession>
<evidence type="ECO:0000256" key="1">
    <source>
        <dbReference type="SAM" id="MobiDB-lite"/>
    </source>
</evidence>
<gene>
    <name evidence="2" type="ORF">NDU88_001683</name>
</gene>
<dbReference type="EMBL" id="JANPWB010000005">
    <property type="protein sequence ID" value="KAJ1184886.1"/>
    <property type="molecule type" value="Genomic_DNA"/>
</dbReference>
<dbReference type="AlphaFoldDB" id="A0AAV7U945"/>
<reference evidence="2" key="1">
    <citation type="journal article" date="2022" name="bioRxiv">
        <title>Sequencing and chromosome-scale assembly of the giantPleurodeles waltlgenome.</title>
        <authorList>
            <person name="Brown T."/>
            <person name="Elewa A."/>
            <person name="Iarovenko S."/>
            <person name="Subramanian E."/>
            <person name="Araus A.J."/>
            <person name="Petzold A."/>
            <person name="Susuki M."/>
            <person name="Suzuki K.-i.T."/>
            <person name="Hayashi T."/>
            <person name="Toyoda A."/>
            <person name="Oliveira C."/>
            <person name="Osipova E."/>
            <person name="Leigh N.D."/>
            <person name="Simon A."/>
            <person name="Yun M.H."/>
        </authorList>
    </citation>
    <scope>NUCLEOTIDE SEQUENCE</scope>
    <source>
        <strain evidence="2">20211129_DDA</strain>
        <tissue evidence="2">Liver</tissue>
    </source>
</reference>
<keyword evidence="3" id="KW-1185">Reference proteome</keyword>
<feature type="compositionally biased region" description="Low complexity" evidence="1">
    <location>
        <begin position="175"/>
        <end position="196"/>
    </location>
</feature>
<dbReference type="Proteomes" id="UP001066276">
    <property type="component" value="Chromosome 3_1"/>
</dbReference>
<proteinExistence type="predicted"/>
<comment type="caution">
    <text evidence="2">The sequence shown here is derived from an EMBL/GenBank/DDBJ whole genome shotgun (WGS) entry which is preliminary data.</text>
</comment>
<protein>
    <submittedName>
        <fullName evidence="2">Uncharacterized protein</fullName>
    </submittedName>
</protein>